<evidence type="ECO:0000313" key="3">
    <source>
        <dbReference type="Proteomes" id="UP000634136"/>
    </source>
</evidence>
<protein>
    <submittedName>
        <fullName evidence="2">Uncharacterized protein</fullName>
    </submittedName>
</protein>
<organism evidence="2 3">
    <name type="scientific">Senna tora</name>
    <dbReference type="NCBI Taxonomy" id="362788"/>
    <lineage>
        <taxon>Eukaryota</taxon>
        <taxon>Viridiplantae</taxon>
        <taxon>Streptophyta</taxon>
        <taxon>Embryophyta</taxon>
        <taxon>Tracheophyta</taxon>
        <taxon>Spermatophyta</taxon>
        <taxon>Magnoliopsida</taxon>
        <taxon>eudicotyledons</taxon>
        <taxon>Gunneridae</taxon>
        <taxon>Pentapetalae</taxon>
        <taxon>rosids</taxon>
        <taxon>fabids</taxon>
        <taxon>Fabales</taxon>
        <taxon>Fabaceae</taxon>
        <taxon>Caesalpinioideae</taxon>
        <taxon>Cassia clade</taxon>
        <taxon>Senna</taxon>
    </lineage>
</organism>
<reference evidence="2" key="1">
    <citation type="submission" date="2020-09" db="EMBL/GenBank/DDBJ databases">
        <title>Genome-Enabled Discovery of Anthraquinone Biosynthesis in Senna tora.</title>
        <authorList>
            <person name="Kang S.-H."/>
            <person name="Pandey R.P."/>
            <person name="Lee C.-M."/>
            <person name="Sim J.-S."/>
            <person name="Jeong J.-T."/>
            <person name="Choi B.-S."/>
            <person name="Jung M."/>
            <person name="Ginzburg D."/>
            <person name="Zhao K."/>
            <person name="Won S.Y."/>
            <person name="Oh T.-J."/>
            <person name="Yu Y."/>
            <person name="Kim N.-H."/>
            <person name="Lee O.R."/>
            <person name="Lee T.-H."/>
            <person name="Bashyal P."/>
            <person name="Kim T.-S."/>
            <person name="Lee W.-H."/>
            <person name="Kawkins C."/>
            <person name="Kim C.-K."/>
            <person name="Kim J.S."/>
            <person name="Ahn B.O."/>
            <person name="Rhee S.Y."/>
            <person name="Sohng J.K."/>
        </authorList>
    </citation>
    <scope>NUCLEOTIDE SEQUENCE</scope>
    <source>
        <tissue evidence="2">Leaf</tissue>
    </source>
</reference>
<feature type="compositionally biased region" description="Basic and acidic residues" evidence="1">
    <location>
        <begin position="1"/>
        <end position="40"/>
    </location>
</feature>
<dbReference type="AlphaFoldDB" id="A0A834W2Y3"/>
<proteinExistence type="predicted"/>
<name>A0A834W2Y3_9FABA</name>
<sequence>MRVEQEMKNRSGDKKEEVKNRSEKKKEKKSKEDAKKREGGGKATAIEGFGVNGAEWDDGDLAGQLLSLGENDVDGVEQKTVAVGLWVE</sequence>
<gene>
    <name evidence="2" type="ORF">G2W53_039603</name>
</gene>
<keyword evidence="3" id="KW-1185">Reference proteome</keyword>
<evidence type="ECO:0000256" key="1">
    <source>
        <dbReference type="SAM" id="MobiDB-lite"/>
    </source>
</evidence>
<comment type="caution">
    <text evidence="2">The sequence shown here is derived from an EMBL/GenBank/DDBJ whole genome shotgun (WGS) entry which is preliminary data.</text>
</comment>
<evidence type="ECO:0000313" key="2">
    <source>
        <dbReference type="EMBL" id="KAF7807442.1"/>
    </source>
</evidence>
<dbReference type="Proteomes" id="UP000634136">
    <property type="component" value="Unassembled WGS sequence"/>
</dbReference>
<feature type="region of interest" description="Disordered" evidence="1">
    <location>
        <begin position="1"/>
        <end position="51"/>
    </location>
</feature>
<dbReference type="EMBL" id="JAAIUW010000012">
    <property type="protein sequence ID" value="KAF7807442.1"/>
    <property type="molecule type" value="Genomic_DNA"/>
</dbReference>
<accession>A0A834W2Y3</accession>